<keyword evidence="4 7" id="KW-0812">Transmembrane</keyword>
<feature type="transmembrane region" description="Helical" evidence="7">
    <location>
        <begin position="167"/>
        <end position="192"/>
    </location>
</feature>
<keyword evidence="3 7" id="KW-0997">Cell inner membrane</keyword>
<evidence type="ECO:0000256" key="3">
    <source>
        <dbReference type="ARBA" id="ARBA00022519"/>
    </source>
</evidence>
<evidence type="ECO:0000256" key="4">
    <source>
        <dbReference type="ARBA" id="ARBA00022692"/>
    </source>
</evidence>
<evidence type="ECO:0000256" key="1">
    <source>
        <dbReference type="ARBA" id="ARBA00004429"/>
    </source>
</evidence>
<dbReference type="Pfam" id="PF06808">
    <property type="entry name" value="DctM"/>
    <property type="match status" value="1"/>
</dbReference>
<dbReference type="GO" id="GO:0022857">
    <property type="term" value="F:transmembrane transporter activity"/>
    <property type="evidence" value="ECO:0007669"/>
    <property type="project" value="UniProtKB-UniRule"/>
</dbReference>
<feature type="transmembrane region" description="Helical" evidence="7">
    <location>
        <begin position="213"/>
        <end position="234"/>
    </location>
</feature>
<gene>
    <name evidence="9" type="ORF">BN112_1946</name>
</gene>
<evidence type="ECO:0000256" key="7">
    <source>
        <dbReference type="RuleBase" id="RU369079"/>
    </source>
</evidence>
<feature type="transmembrane region" description="Helical" evidence="7">
    <location>
        <begin position="138"/>
        <end position="161"/>
    </location>
</feature>
<dbReference type="NCBIfam" id="TIGR00786">
    <property type="entry name" value="dctM"/>
    <property type="match status" value="1"/>
</dbReference>
<dbReference type="InterPro" id="IPR004681">
    <property type="entry name" value="TRAP_DctM"/>
</dbReference>
<dbReference type="RefSeq" id="WP_003809707.1">
    <property type="nucleotide sequence ID" value="NC_019382.1"/>
</dbReference>
<dbReference type="AlphaFoldDB" id="A0A0C6P355"/>
<dbReference type="EMBL" id="HE965806">
    <property type="protein sequence ID" value="CCJ53863.1"/>
    <property type="molecule type" value="Genomic_DNA"/>
</dbReference>
<dbReference type="GO" id="GO:0005886">
    <property type="term" value="C:plasma membrane"/>
    <property type="evidence" value="ECO:0007669"/>
    <property type="project" value="UniProtKB-SubCell"/>
</dbReference>
<dbReference type="OrthoDB" id="9777699at2"/>
<dbReference type="PIRSF" id="PIRSF006066">
    <property type="entry name" value="HI0050"/>
    <property type="match status" value="1"/>
</dbReference>
<evidence type="ECO:0000256" key="6">
    <source>
        <dbReference type="ARBA" id="ARBA00023136"/>
    </source>
</evidence>
<evidence type="ECO:0000256" key="5">
    <source>
        <dbReference type="ARBA" id="ARBA00022989"/>
    </source>
</evidence>
<feature type="transmembrane region" description="Helical" evidence="7">
    <location>
        <begin position="93"/>
        <end position="126"/>
    </location>
</feature>
<protein>
    <recommendedName>
        <fullName evidence="7">TRAP transporter large permease protein</fullName>
    </recommendedName>
</protein>
<feature type="transmembrane region" description="Helical" evidence="7">
    <location>
        <begin position="396"/>
        <end position="418"/>
    </location>
</feature>
<dbReference type="PANTHER" id="PTHR33362">
    <property type="entry name" value="SIALIC ACID TRAP TRANSPORTER PERMEASE PROTEIN SIAT-RELATED"/>
    <property type="match status" value="1"/>
</dbReference>
<evidence type="ECO:0000256" key="2">
    <source>
        <dbReference type="ARBA" id="ARBA00022475"/>
    </source>
</evidence>
<keyword evidence="5 7" id="KW-1133">Transmembrane helix</keyword>
<comment type="subunit">
    <text evidence="7">The complex comprises the extracytoplasmic solute receptor protein and the two transmembrane proteins.</text>
</comment>
<comment type="subcellular location">
    <subcellularLocation>
        <location evidence="1 7">Cell inner membrane</location>
        <topology evidence="1 7">Multi-pass membrane protein</topology>
    </subcellularLocation>
</comment>
<dbReference type="InterPro" id="IPR010656">
    <property type="entry name" value="DctM"/>
</dbReference>
<comment type="caution">
    <text evidence="7">Lacks conserved residue(s) required for the propagation of feature annotation.</text>
</comment>
<reference evidence="9 10" key="1">
    <citation type="journal article" date="2012" name="BMC Genomics">
        <title>Comparative genomics of the classical Bordetella subspecies: the evolution and exchange of virulence-associated diversity amongst closely related pathogens.</title>
        <authorList>
            <person name="Park J."/>
            <person name="Zhang Y."/>
            <person name="Buboltz A.M."/>
            <person name="Zhang X."/>
            <person name="Schuster S.C."/>
            <person name="Ahuja U."/>
            <person name="Liu M."/>
            <person name="Miller J.F."/>
            <person name="Sebaihia M."/>
            <person name="Bentley S.D."/>
            <person name="Parkhill J."/>
            <person name="Harvill E.T."/>
        </authorList>
    </citation>
    <scope>NUCLEOTIDE SEQUENCE [LARGE SCALE GENOMIC DNA]</scope>
    <source>
        <strain evidence="9 10">253</strain>
    </source>
</reference>
<dbReference type="PANTHER" id="PTHR33362:SF4">
    <property type="entry name" value="2,3-DIKETO-L-GULONATE TRAP TRANSPORTER LARGE PERMEASE PROTEIN YIAN"/>
    <property type="match status" value="1"/>
</dbReference>
<dbReference type="GeneID" id="56479805"/>
<organism evidence="9 10">
    <name type="scientific">Bordetella bronchiseptica 253</name>
    <dbReference type="NCBI Taxonomy" id="568707"/>
    <lineage>
        <taxon>Bacteria</taxon>
        <taxon>Pseudomonadati</taxon>
        <taxon>Pseudomonadota</taxon>
        <taxon>Betaproteobacteria</taxon>
        <taxon>Burkholderiales</taxon>
        <taxon>Alcaligenaceae</taxon>
        <taxon>Bordetella</taxon>
    </lineage>
</organism>
<sequence>MTLAIFVFVLLAGLAIGLPVAYALILTGVALMYQLDFYDAQIVAQNLLNGADSFPLMAVPFFMLAGAVMNAGGLSARIVDLALKLVGHIKGGLGYVTILAACILASLSGSAAADAAALSALLVPMMMKAGHSRARSSGLVASSGIIALVIPPSIGLVLIGVTGNISITGLFMAGIVPGILMGMSLCVAWWLLSRKERIQPLPRVDRAEVRQSLVRSFWALMLPVIIIVGLRFGIFTPTEAGVVAAVYAIFVATCIYRELPMRRLYEVFLTSAKMTAMVMFLVAGALVSGWMITVAGLPAQVSDIISPFSDTPTLLMLVIIGLVIVIGMAMDMIPIVLILIPVLLPSVTAAGIDPVYFGVVFMLACAIGLITPPVGAVLNVVAGVTGTRMVELVKGVWPFLLAQCATLLLLILFPQLVLAPYRWIMH</sequence>
<dbReference type="Proteomes" id="UP000007564">
    <property type="component" value="Chromosome"/>
</dbReference>
<evidence type="ECO:0000313" key="9">
    <source>
        <dbReference type="EMBL" id="CCJ53863.1"/>
    </source>
</evidence>
<name>A0A0C6P355_BORBO</name>
<comment type="function">
    <text evidence="7">Part of the tripartite ATP-independent periplasmic (TRAP) transport system.</text>
</comment>
<feature type="transmembrane region" description="Helical" evidence="7">
    <location>
        <begin position="277"/>
        <end position="297"/>
    </location>
</feature>
<feature type="transmembrane region" description="Helical" evidence="7">
    <location>
        <begin position="240"/>
        <end position="256"/>
    </location>
</feature>
<keyword evidence="6 7" id="KW-0472">Membrane</keyword>
<proteinExistence type="inferred from homology"/>
<keyword evidence="2" id="KW-1003">Cell membrane</keyword>
<accession>A0A0C6P355</accession>
<feature type="transmembrane region" description="Helical" evidence="7">
    <location>
        <begin position="355"/>
        <end position="376"/>
    </location>
</feature>
<evidence type="ECO:0000313" key="10">
    <source>
        <dbReference type="Proteomes" id="UP000007564"/>
    </source>
</evidence>
<feature type="domain" description="TRAP C4-dicarboxylate transport system permease DctM subunit" evidence="8">
    <location>
        <begin position="8"/>
        <end position="416"/>
    </location>
</feature>
<feature type="transmembrane region" description="Helical" evidence="7">
    <location>
        <begin position="54"/>
        <end position="73"/>
    </location>
</feature>
<keyword evidence="7" id="KW-0813">Transport</keyword>
<dbReference type="PRINTS" id="PR00173">
    <property type="entry name" value="EDTRNSPORT"/>
</dbReference>
<feature type="transmembrane region" description="Helical" evidence="7">
    <location>
        <begin position="6"/>
        <end position="33"/>
    </location>
</feature>
<comment type="similarity">
    <text evidence="7">Belongs to the TRAP transporter large permease family.</text>
</comment>
<evidence type="ECO:0000259" key="8">
    <source>
        <dbReference type="Pfam" id="PF06808"/>
    </source>
</evidence>
<dbReference type="HOGENOM" id="CLU_019824_4_1_4"/>
<dbReference type="KEGG" id="bbh:BN112_1946"/>